<gene>
    <name evidence="2" type="ORF">RE6C_01637</name>
</gene>
<dbReference type="AlphaFoldDB" id="M2A7T9"/>
<keyword evidence="3" id="KW-1185">Reference proteome</keyword>
<keyword evidence="1" id="KW-0732">Signal</keyword>
<dbReference type="PATRIC" id="fig|1263867.3.peg.1737"/>
<feature type="chain" id="PRO_5004020449" evidence="1">
    <location>
        <begin position="23"/>
        <end position="254"/>
    </location>
</feature>
<organism evidence="2 3">
    <name type="scientific">Rhodopirellula europaea 6C</name>
    <dbReference type="NCBI Taxonomy" id="1263867"/>
    <lineage>
        <taxon>Bacteria</taxon>
        <taxon>Pseudomonadati</taxon>
        <taxon>Planctomycetota</taxon>
        <taxon>Planctomycetia</taxon>
        <taxon>Pirellulales</taxon>
        <taxon>Pirellulaceae</taxon>
        <taxon>Rhodopirellula</taxon>
    </lineage>
</organism>
<accession>M2A7T9</accession>
<dbReference type="Proteomes" id="UP000011529">
    <property type="component" value="Unassembled WGS sequence"/>
</dbReference>
<reference evidence="2" key="1">
    <citation type="submission" date="2012-11" db="EMBL/GenBank/DDBJ databases">
        <title>Permanent draft genomes of Rhodopirellula europaea strain SH398 and 6C.</title>
        <authorList>
            <person name="Richter M."/>
            <person name="Richter-Heitmann T."/>
            <person name="Frank C."/>
            <person name="Harder J."/>
            <person name="Glockner F.O."/>
        </authorList>
    </citation>
    <scope>NUCLEOTIDE SEQUENCE</scope>
    <source>
        <strain evidence="2">6C</strain>
    </source>
</reference>
<feature type="signal peptide" evidence="1">
    <location>
        <begin position="1"/>
        <end position="22"/>
    </location>
</feature>
<name>M2A7T9_9BACT</name>
<dbReference type="EMBL" id="ANMO01000094">
    <property type="protein sequence ID" value="EMB17566.1"/>
    <property type="molecule type" value="Genomic_DNA"/>
</dbReference>
<sequence length="254" mass="29283">MKMIRNVLLLMFTLLNSTFCLATDQVWDKVVVEGKQQYVREHPLAGYWTRENRPRFDPISTANWKGYTTRWEIRDSTLYLTSFDATIDGQPVDPESIFGEGKLPIPANWFTGKLTVLRRGFPVPFDKPHFASASLYLIERGKVCQMRYESRMRFELPQGRHEFTLKRESGQFIVSNPRSNVKEIPEVLTGDVVHGLIDRNGFSLNFTDESDELANALLRGDTGNEFTLFLSTPLRADGIRAVKIKREHPLRTKR</sequence>
<evidence type="ECO:0000313" key="2">
    <source>
        <dbReference type="EMBL" id="EMB17566.1"/>
    </source>
</evidence>
<reference evidence="2" key="2">
    <citation type="journal article" date="2013" name="Mar. Genomics">
        <title>Expression of sulfatases in Rhodopirellula baltica and the diversity of sulfatases in the genus Rhodopirellula.</title>
        <authorList>
            <person name="Wegner C.E."/>
            <person name="Richter-Heitmann T."/>
            <person name="Klindworth A."/>
            <person name="Klockow C."/>
            <person name="Richter M."/>
            <person name="Achstetter T."/>
            <person name="Glockner F.O."/>
            <person name="Harder J."/>
        </authorList>
    </citation>
    <scope>NUCLEOTIDE SEQUENCE [LARGE SCALE GENOMIC DNA]</scope>
    <source>
        <strain evidence="2">6C</strain>
    </source>
</reference>
<evidence type="ECO:0000256" key="1">
    <source>
        <dbReference type="SAM" id="SignalP"/>
    </source>
</evidence>
<protein>
    <submittedName>
        <fullName evidence="2">Putative secreted protein</fullName>
    </submittedName>
</protein>
<evidence type="ECO:0000313" key="3">
    <source>
        <dbReference type="Proteomes" id="UP000011529"/>
    </source>
</evidence>
<proteinExistence type="predicted"/>
<comment type="caution">
    <text evidence="2">The sequence shown here is derived from an EMBL/GenBank/DDBJ whole genome shotgun (WGS) entry which is preliminary data.</text>
</comment>